<proteinExistence type="predicted"/>
<keyword evidence="1" id="KW-0472">Membrane</keyword>
<feature type="transmembrane region" description="Helical" evidence="1">
    <location>
        <begin position="111"/>
        <end position="134"/>
    </location>
</feature>
<evidence type="ECO:0000313" key="3">
    <source>
        <dbReference type="Proteomes" id="UP001419268"/>
    </source>
</evidence>
<comment type="caution">
    <text evidence="2">The sequence shown here is derived from an EMBL/GenBank/DDBJ whole genome shotgun (WGS) entry which is preliminary data.</text>
</comment>
<dbReference type="PRINTS" id="PR02028">
    <property type="entry name" value="CMYCBINDINGP"/>
</dbReference>
<name>A0AAP0JV19_9MAGN</name>
<reference evidence="2 3" key="1">
    <citation type="submission" date="2024-01" db="EMBL/GenBank/DDBJ databases">
        <title>Genome assemblies of Stephania.</title>
        <authorList>
            <person name="Yang L."/>
        </authorList>
    </citation>
    <scope>NUCLEOTIDE SEQUENCE [LARGE SCALE GENOMIC DNA]</scope>
    <source>
        <strain evidence="2">JXDWG</strain>
        <tissue evidence="2">Leaf</tissue>
    </source>
</reference>
<keyword evidence="1" id="KW-1133">Transmembrane helix</keyword>
<keyword evidence="1" id="KW-0812">Transmembrane</keyword>
<evidence type="ECO:0000256" key="1">
    <source>
        <dbReference type="SAM" id="Phobius"/>
    </source>
</evidence>
<accession>A0AAP0JV19</accession>
<protein>
    <submittedName>
        <fullName evidence="2">Uncharacterized protein</fullName>
    </submittedName>
</protein>
<dbReference type="EMBL" id="JBBNAG010000004">
    <property type="protein sequence ID" value="KAK9140384.1"/>
    <property type="molecule type" value="Genomic_DNA"/>
</dbReference>
<feature type="transmembrane region" description="Helical" evidence="1">
    <location>
        <begin position="172"/>
        <end position="196"/>
    </location>
</feature>
<keyword evidence="3" id="KW-1185">Reference proteome</keyword>
<feature type="transmembrane region" description="Helical" evidence="1">
    <location>
        <begin position="146"/>
        <end position="166"/>
    </location>
</feature>
<evidence type="ECO:0000313" key="2">
    <source>
        <dbReference type="EMBL" id="KAK9140384.1"/>
    </source>
</evidence>
<gene>
    <name evidence="2" type="ORF">Scep_010065</name>
</gene>
<dbReference type="Proteomes" id="UP001419268">
    <property type="component" value="Unassembled WGS sequence"/>
</dbReference>
<sequence>MGPGVVGNYNMGDITEYETRGCWQHIEYNGKSVQMTRNEHINRNEKKTQNSTIRTLRLALILELTVIIRALRRQLVCVMGVCLERHVDAGVNVGKGPCRLLKLGFSHYKLVSIYAVPIGFIDYRLVLLLVTTLLSKILLRTDCLGTDSLATINFITSLSNTLSIILTNIFTILIAIVATILLTIVVTIFLAFIFFAEKDAKKEAFRKYLENSGVLDALTKEGLLIRKSQVLETVAGNGVVDNCPVERVVETVVKFAAMKHFCSLSMITNNESNDDFLLDSLDVIL</sequence>
<dbReference type="AlphaFoldDB" id="A0AAP0JV19"/>
<organism evidence="2 3">
    <name type="scientific">Stephania cephalantha</name>
    <dbReference type="NCBI Taxonomy" id="152367"/>
    <lineage>
        <taxon>Eukaryota</taxon>
        <taxon>Viridiplantae</taxon>
        <taxon>Streptophyta</taxon>
        <taxon>Embryophyta</taxon>
        <taxon>Tracheophyta</taxon>
        <taxon>Spermatophyta</taxon>
        <taxon>Magnoliopsida</taxon>
        <taxon>Ranunculales</taxon>
        <taxon>Menispermaceae</taxon>
        <taxon>Menispermoideae</taxon>
        <taxon>Cissampelideae</taxon>
        <taxon>Stephania</taxon>
    </lineage>
</organism>